<dbReference type="InterPro" id="IPR017055">
    <property type="entry name" value="Sig_transdc_His_kinase_DctB"/>
</dbReference>
<dbReference type="Proteomes" id="UP001549047">
    <property type="component" value="Unassembled WGS sequence"/>
</dbReference>
<dbReference type="Gene3D" id="1.10.287.130">
    <property type="match status" value="1"/>
</dbReference>
<dbReference type="PROSITE" id="PS50109">
    <property type="entry name" value="HIS_KIN"/>
    <property type="match status" value="1"/>
</dbReference>
<comment type="subcellular location">
    <subcellularLocation>
        <location evidence="12">Cell inner membrane</location>
    </subcellularLocation>
    <subcellularLocation>
        <location evidence="2">Cell membrane</location>
        <topology evidence="2">Multi-pass membrane protein</topology>
    </subcellularLocation>
</comment>
<dbReference type="InterPro" id="IPR036890">
    <property type="entry name" value="HATPase_C_sf"/>
</dbReference>
<evidence type="ECO:0000256" key="3">
    <source>
        <dbReference type="ARBA" id="ARBA00022475"/>
    </source>
</evidence>
<keyword evidence="7 12" id="KW-0547">Nucleotide-binding</keyword>
<keyword evidence="5 12" id="KW-0808">Transferase</keyword>
<dbReference type="GO" id="GO:0004673">
    <property type="term" value="F:protein histidine kinase activity"/>
    <property type="evidence" value="ECO:0007669"/>
    <property type="project" value="UniProtKB-EC"/>
</dbReference>
<dbReference type="EC" id="2.7.13.3" evidence="12"/>
<evidence type="ECO:0000259" key="14">
    <source>
        <dbReference type="PROSITE" id="PS50109"/>
    </source>
</evidence>
<comment type="caution">
    <text evidence="15">The sequence shown here is derived from an EMBL/GenBank/DDBJ whole genome shotgun (WGS) entry which is preliminary data.</text>
</comment>
<keyword evidence="13" id="KW-0175">Coiled coil</keyword>
<evidence type="ECO:0000256" key="10">
    <source>
        <dbReference type="ARBA" id="ARBA00022989"/>
    </source>
</evidence>
<evidence type="ECO:0000256" key="13">
    <source>
        <dbReference type="SAM" id="Coils"/>
    </source>
</evidence>
<dbReference type="SMART" id="SM00387">
    <property type="entry name" value="HATPase_c"/>
    <property type="match status" value="1"/>
</dbReference>
<dbReference type="RefSeq" id="WP_354557277.1">
    <property type="nucleotide sequence ID" value="NZ_JBEPMB010000005.1"/>
</dbReference>
<dbReference type="CDD" id="cd00082">
    <property type="entry name" value="HisKA"/>
    <property type="match status" value="1"/>
</dbReference>
<dbReference type="SUPFAM" id="SSF47384">
    <property type="entry name" value="Homodimeric domain of signal transducing histidine kinase"/>
    <property type="match status" value="1"/>
</dbReference>
<evidence type="ECO:0000256" key="11">
    <source>
        <dbReference type="ARBA" id="ARBA00023012"/>
    </source>
</evidence>
<dbReference type="PIRSF" id="PIRSF036431">
    <property type="entry name" value="STHK_DctB"/>
    <property type="match status" value="1"/>
</dbReference>
<keyword evidence="6 12" id="KW-0812">Transmembrane</keyword>
<dbReference type="Gene3D" id="3.30.565.10">
    <property type="entry name" value="Histidine kinase-like ATPase, C-terminal domain"/>
    <property type="match status" value="1"/>
</dbReference>
<protein>
    <recommendedName>
        <fullName evidence="12">C4-dicarboxylate transport sensor protein</fullName>
        <ecNumber evidence="12">2.7.13.3</ecNumber>
    </recommendedName>
</protein>
<keyword evidence="9 12" id="KW-0067">ATP-binding</keyword>
<feature type="transmembrane region" description="Helical" evidence="12">
    <location>
        <begin position="27"/>
        <end position="46"/>
    </location>
</feature>
<feature type="domain" description="Histidine kinase" evidence="14">
    <location>
        <begin position="413"/>
        <end position="622"/>
    </location>
</feature>
<evidence type="ECO:0000256" key="4">
    <source>
        <dbReference type="ARBA" id="ARBA00022553"/>
    </source>
</evidence>
<dbReference type="SUPFAM" id="SSF55874">
    <property type="entry name" value="ATPase domain of HSP90 chaperone/DNA topoisomerase II/histidine kinase"/>
    <property type="match status" value="1"/>
</dbReference>
<dbReference type="Pfam" id="PF00512">
    <property type="entry name" value="HisKA"/>
    <property type="match status" value="1"/>
</dbReference>
<keyword evidence="3 12" id="KW-1003">Cell membrane</keyword>
<sequence>MTDSIATRQNQEPLAPLAGLKRRVKRAWSIFAVLFIVGVVLVVAGANRYGREAAVTELLNQGRTEINLKAALLRSVLERPRALPLVLSQDRDVSDGLTSGAASDIDRLNRKLQALVVGTKASVIYVTNDRGVAIASSNWDEKTSFVGSDYSFRAYFQDAIAKGTGEQFALGSVSNRPGLYISNRVDVAGRALGVVVVKMEFEQLENDWRDSGKPSFITGPQNVILITNLPSWRFMTIGSLEPGTAAAIRESLQFGGAALQPLPLRPETPLAEGLTQLRAVLPGGGEASFLELRTDVATTNWVLHYLVPVQPMLNDSIGRAMFVSLAVFIGLSVLTSIVMWRRQANLFGQARAALARAELERRVRERTKDLSRARDLLQAEVSEHRNTEQRLKGVQQELVAANRLAILGQVAAGVAHEINQPLATIRAYAENAATFLERKKIDTARENVGLIVDLTQRIATITDELRAFARKGRGAPEPVPLRNVLEGAVILLKTRFAGRIEAISIDLPAEDMKVLGNRIRLEQVFINLFQNALEALQDKVDARVEVSVAKSATGVIVTVADNGSGIPAEIRDVLFTPFNTSKEQGLGLGLVISKEILADYGGTIAVESDGNGTRFAIGLKGA</sequence>
<dbReference type="Gene3D" id="1.20.5.170">
    <property type="match status" value="1"/>
</dbReference>
<evidence type="ECO:0000256" key="9">
    <source>
        <dbReference type="ARBA" id="ARBA00022840"/>
    </source>
</evidence>
<evidence type="ECO:0000313" key="16">
    <source>
        <dbReference type="Proteomes" id="UP001549047"/>
    </source>
</evidence>
<keyword evidence="10 12" id="KW-1133">Transmembrane helix</keyword>
<dbReference type="EMBL" id="JBEPMB010000005">
    <property type="protein sequence ID" value="MET3614784.1"/>
    <property type="molecule type" value="Genomic_DNA"/>
</dbReference>
<dbReference type="CDD" id="cd00075">
    <property type="entry name" value="HATPase"/>
    <property type="match status" value="1"/>
</dbReference>
<evidence type="ECO:0000256" key="5">
    <source>
        <dbReference type="ARBA" id="ARBA00022679"/>
    </source>
</evidence>
<dbReference type="SUPFAM" id="SSF103190">
    <property type="entry name" value="Sensory domain-like"/>
    <property type="match status" value="1"/>
</dbReference>
<evidence type="ECO:0000256" key="2">
    <source>
        <dbReference type="ARBA" id="ARBA00004651"/>
    </source>
</evidence>
<gene>
    <name evidence="15" type="ORF">ABID16_003127</name>
</gene>
<keyword evidence="12" id="KW-0472">Membrane</keyword>
<dbReference type="Pfam" id="PF02518">
    <property type="entry name" value="HATPase_c"/>
    <property type="match status" value="1"/>
</dbReference>
<evidence type="ECO:0000256" key="8">
    <source>
        <dbReference type="ARBA" id="ARBA00022777"/>
    </source>
</evidence>
<dbReference type="Gene3D" id="3.30.450.20">
    <property type="entry name" value="PAS domain"/>
    <property type="match status" value="2"/>
</dbReference>
<dbReference type="PANTHER" id="PTHR43065:SF46">
    <property type="entry name" value="C4-DICARBOXYLATE TRANSPORT SENSOR PROTEIN DCTB"/>
    <property type="match status" value="1"/>
</dbReference>
<evidence type="ECO:0000313" key="15">
    <source>
        <dbReference type="EMBL" id="MET3614784.1"/>
    </source>
</evidence>
<dbReference type="InterPro" id="IPR029151">
    <property type="entry name" value="Sensor-like_sf"/>
</dbReference>
<dbReference type="InterPro" id="IPR005467">
    <property type="entry name" value="His_kinase_dom"/>
</dbReference>
<evidence type="ECO:0000256" key="1">
    <source>
        <dbReference type="ARBA" id="ARBA00000085"/>
    </source>
</evidence>
<feature type="coiled-coil region" evidence="13">
    <location>
        <begin position="356"/>
        <end position="404"/>
    </location>
</feature>
<dbReference type="InterPro" id="IPR036097">
    <property type="entry name" value="HisK_dim/P_sf"/>
</dbReference>
<proteinExistence type="predicted"/>
<keyword evidence="12" id="KW-0997">Cell inner membrane</keyword>
<dbReference type="InterPro" id="IPR003594">
    <property type="entry name" value="HATPase_dom"/>
</dbReference>
<reference evidence="15 16" key="1">
    <citation type="submission" date="2024-06" db="EMBL/GenBank/DDBJ databases">
        <title>Genomic Encyclopedia of Type Strains, Phase IV (KMG-IV): sequencing the most valuable type-strain genomes for metagenomic binning, comparative biology and taxonomic classification.</title>
        <authorList>
            <person name="Goeker M."/>
        </authorList>
    </citation>
    <scope>NUCLEOTIDE SEQUENCE [LARGE SCALE GENOMIC DNA]</scope>
    <source>
        <strain evidence="15 16">DSM 29780</strain>
    </source>
</reference>
<dbReference type="Gene3D" id="6.10.250.3020">
    <property type="match status" value="1"/>
</dbReference>
<dbReference type="PANTHER" id="PTHR43065">
    <property type="entry name" value="SENSOR HISTIDINE KINASE"/>
    <property type="match status" value="1"/>
</dbReference>
<name>A0ABV2J4L4_9HYPH</name>
<comment type="function">
    <text evidence="12">Member of the two-component regulatory system DctB/DctD involved in the transport of C4-dicarboxylates. DctB functions as a membrane-associated protein kinase that phosphorylates DctD in response to environmental signals.</text>
</comment>
<keyword evidence="16" id="KW-1185">Reference proteome</keyword>
<accession>A0ABV2J4L4</accession>
<keyword evidence="4" id="KW-0597">Phosphoprotein</keyword>
<keyword evidence="11 12" id="KW-0902">Two-component regulatory system</keyword>
<evidence type="ECO:0000256" key="12">
    <source>
        <dbReference type="PIRNR" id="PIRNR036431"/>
    </source>
</evidence>
<evidence type="ECO:0000256" key="6">
    <source>
        <dbReference type="ARBA" id="ARBA00022692"/>
    </source>
</evidence>
<comment type="catalytic activity">
    <reaction evidence="1 12">
        <text>ATP + protein L-histidine = ADP + protein N-phospho-L-histidine.</text>
        <dbReference type="EC" id="2.7.13.3"/>
    </reaction>
</comment>
<evidence type="ECO:0000256" key="7">
    <source>
        <dbReference type="ARBA" id="ARBA00022741"/>
    </source>
</evidence>
<dbReference type="SMART" id="SM00388">
    <property type="entry name" value="HisKA"/>
    <property type="match status" value="1"/>
</dbReference>
<comment type="caution">
    <text evidence="12">Lacks conserved residue(s) required for the propagation of feature annotation.</text>
</comment>
<dbReference type="InterPro" id="IPR003661">
    <property type="entry name" value="HisK_dim/P_dom"/>
</dbReference>
<keyword evidence="8 12" id="KW-0418">Kinase</keyword>
<organism evidence="15 16">
    <name type="scientific">Rhizobium aquaticum</name>
    <dbReference type="NCBI Taxonomy" id="1549636"/>
    <lineage>
        <taxon>Bacteria</taxon>
        <taxon>Pseudomonadati</taxon>
        <taxon>Pseudomonadota</taxon>
        <taxon>Alphaproteobacteria</taxon>
        <taxon>Hyphomicrobiales</taxon>
        <taxon>Rhizobiaceae</taxon>
        <taxon>Rhizobium/Agrobacterium group</taxon>
        <taxon>Rhizobium</taxon>
    </lineage>
</organism>
<dbReference type="PRINTS" id="PR00344">
    <property type="entry name" value="BCTRLSENSOR"/>
</dbReference>
<dbReference type="InterPro" id="IPR004358">
    <property type="entry name" value="Sig_transdc_His_kin-like_C"/>
</dbReference>